<name>A0A6P8Z964_THRPL</name>
<evidence type="ECO:0000259" key="13">
    <source>
        <dbReference type="Pfam" id="PF00156"/>
    </source>
</evidence>
<dbReference type="UniPathway" id="UPA00588">
    <property type="reaction ID" value="UER00646"/>
</dbReference>
<evidence type="ECO:0000313" key="15">
    <source>
        <dbReference type="RefSeq" id="XP_034246951.1"/>
    </source>
</evidence>
<dbReference type="Gene3D" id="3.40.50.2020">
    <property type="match status" value="1"/>
</dbReference>
<dbReference type="PANTHER" id="PTHR32315:SF3">
    <property type="entry name" value="ADENINE PHOSPHORIBOSYLTRANSFERASE"/>
    <property type="match status" value="1"/>
</dbReference>
<dbReference type="FunCoup" id="A0A6P8Z964">
    <property type="interactions" value="664"/>
</dbReference>
<dbReference type="InterPro" id="IPR005764">
    <property type="entry name" value="Ade_phspho_trans"/>
</dbReference>
<comment type="similarity">
    <text evidence="5">Belongs to the purine/pyrimidine phosphoribosyltransferase family.</text>
</comment>
<comment type="subunit">
    <text evidence="6">Homodimer.</text>
</comment>
<evidence type="ECO:0000256" key="11">
    <source>
        <dbReference type="ARBA" id="ARBA00022679"/>
    </source>
</evidence>
<dbReference type="EC" id="2.4.2.7" evidence="7"/>
<dbReference type="SUPFAM" id="SSF53271">
    <property type="entry name" value="PRTase-like"/>
    <property type="match status" value="1"/>
</dbReference>
<sequence length="177" mass="19490">MDLTSDLEIVKAHIASFPDFPKPGILFRDMFPIFRSPQATAALENLLVEHVKSLNDVDVVVALESRGFLLAPFVSSKLRLPLVPVRKKGKLPGKTREVEFTLEYGTDTFEMQEDSIKPGQKVVVIDDLLATGGTGKAACQLIRDMGGEVVELLVLMELIELQGRSNLPCSVHSIVQF</sequence>
<evidence type="ECO:0000256" key="9">
    <source>
        <dbReference type="ARBA" id="ARBA00022490"/>
    </source>
</evidence>
<dbReference type="NCBIfam" id="TIGR01090">
    <property type="entry name" value="apt"/>
    <property type="match status" value="1"/>
</dbReference>
<evidence type="ECO:0000256" key="1">
    <source>
        <dbReference type="ARBA" id="ARBA00000868"/>
    </source>
</evidence>
<dbReference type="GO" id="GO:0006168">
    <property type="term" value="P:adenine salvage"/>
    <property type="evidence" value="ECO:0007669"/>
    <property type="project" value="InterPro"/>
</dbReference>
<evidence type="ECO:0000256" key="10">
    <source>
        <dbReference type="ARBA" id="ARBA00022676"/>
    </source>
</evidence>
<comment type="pathway">
    <text evidence="4">Purine metabolism; AMP biosynthesis via salvage pathway; AMP from adenine: step 1/1.</text>
</comment>
<dbReference type="InParanoid" id="A0A6P8Z964"/>
<dbReference type="AlphaFoldDB" id="A0A6P8Z964"/>
<comment type="catalytic activity">
    <reaction evidence="1">
        <text>AMP + diphosphate = 5-phospho-alpha-D-ribose 1-diphosphate + adenine</text>
        <dbReference type="Rhea" id="RHEA:16609"/>
        <dbReference type="ChEBI" id="CHEBI:16708"/>
        <dbReference type="ChEBI" id="CHEBI:33019"/>
        <dbReference type="ChEBI" id="CHEBI:58017"/>
        <dbReference type="ChEBI" id="CHEBI:456215"/>
        <dbReference type="EC" id="2.4.2.7"/>
    </reaction>
</comment>
<dbReference type="InterPro" id="IPR000836">
    <property type="entry name" value="PRTase_dom"/>
</dbReference>
<reference evidence="15" key="1">
    <citation type="submission" date="2025-08" db="UniProtKB">
        <authorList>
            <consortium name="RefSeq"/>
        </authorList>
    </citation>
    <scope>IDENTIFICATION</scope>
    <source>
        <tissue evidence="15">Total insect</tissue>
    </source>
</reference>
<dbReference type="GeneID" id="117648543"/>
<dbReference type="CDD" id="cd06223">
    <property type="entry name" value="PRTases_typeI"/>
    <property type="match status" value="1"/>
</dbReference>
<keyword evidence="11" id="KW-0808">Transferase</keyword>
<evidence type="ECO:0000256" key="6">
    <source>
        <dbReference type="ARBA" id="ARBA00011738"/>
    </source>
</evidence>
<dbReference type="KEGG" id="tpal:117648543"/>
<dbReference type="PANTHER" id="PTHR32315">
    <property type="entry name" value="ADENINE PHOSPHORIBOSYLTRANSFERASE"/>
    <property type="match status" value="1"/>
</dbReference>
<dbReference type="GO" id="GO:0006166">
    <property type="term" value="P:purine ribonucleoside salvage"/>
    <property type="evidence" value="ECO:0007669"/>
    <property type="project" value="UniProtKB-KW"/>
</dbReference>
<evidence type="ECO:0000256" key="2">
    <source>
        <dbReference type="ARBA" id="ARBA00003968"/>
    </source>
</evidence>
<dbReference type="HAMAP" id="MF_00004">
    <property type="entry name" value="Aden_phosphoribosyltr"/>
    <property type="match status" value="1"/>
</dbReference>
<dbReference type="Pfam" id="PF00156">
    <property type="entry name" value="Pribosyltran"/>
    <property type="match status" value="1"/>
</dbReference>
<evidence type="ECO:0000256" key="4">
    <source>
        <dbReference type="ARBA" id="ARBA00004659"/>
    </source>
</evidence>
<dbReference type="CTD" id="353"/>
<feature type="domain" description="Phosphoribosyltransferase" evidence="13">
    <location>
        <begin position="34"/>
        <end position="158"/>
    </location>
</feature>
<accession>A0A6P8Z964</accession>
<comment type="subcellular location">
    <subcellularLocation>
        <location evidence="3">Cytoplasm</location>
    </subcellularLocation>
</comment>
<keyword evidence="14" id="KW-1185">Reference proteome</keyword>
<dbReference type="Proteomes" id="UP000515158">
    <property type="component" value="Unplaced"/>
</dbReference>
<organism evidence="15">
    <name type="scientific">Thrips palmi</name>
    <name type="common">Melon thrips</name>
    <dbReference type="NCBI Taxonomy" id="161013"/>
    <lineage>
        <taxon>Eukaryota</taxon>
        <taxon>Metazoa</taxon>
        <taxon>Ecdysozoa</taxon>
        <taxon>Arthropoda</taxon>
        <taxon>Hexapoda</taxon>
        <taxon>Insecta</taxon>
        <taxon>Pterygota</taxon>
        <taxon>Neoptera</taxon>
        <taxon>Paraneoptera</taxon>
        <taxon>Thysanoptera</taxon>
        <taxon>Terebrantia</taxon>
        <taxon>Thripoidea</taxon>
        <taxon>Thripidae</taxon>
        <taxon>Thrips</taxon>
    </lineage>
</organism>
<dbReference type="GO" id="GO:0016208">
    <property type="term" value="F:AMP binding"/>
    <property type="evidence" value="ECO:0007669"/>
    <property type="project" value="TreeGrafter"/>
</dbReference>
<dbReference type="GO" id="GO:0044209">
    <property type="term" value="P:AMP salvage"/>
    <property type="evidence" value="ECO:0007669"/>
    <property type="project" value="UniProtKB-UniPathway"/>
</dbReference>
<dbReference type="GO" id="GO:0002055">
    <property type="term" value="F:adenine binding"/>
    <property type="evidence" value="ECO:0007669"/>
    <property type="project" value="TreeGrafter"/>
</dbReference>
<comment type="function">
    <text evidence="2">Catalyzes a salvage reaction resulting in the formation of AMP, that is energically less costly than de novo synthesis.</text>
</comment>
<evidence type="ECO:0000313" key="14">
    <source>
        <dbReference type="Proteomes" id="UP000515158"/>
    </source>
</evidence>
<keyword evidence="12" id="KW-0660">Purine salvage</keyword>
<gene>
    <name evidence="15" type="primary">LOC117648543</name>
</gene>
<dbReference type="NCBIfam" id="NF002634">
    <property type="entry name" value="PRK02304.1-3"/>
    <property type="match status" value="1"/>
</dbReference>
<dbReference type="RefSeq" id="XP_034246951.1">
    <property type="nucleotide sequence ID" value="XM_034391060.1"/>
</dbReference>
<evidence type="ECO:0000256" key="7">
    <source>
        <dbReference type="ARBA" id="ARBA00011893"/>
    </source>
</evidence>
<dbReference type="FunFam" id="3.40.50.2020:FF:000021">
    <property type="entry name" value="Adenine phosphoribosyltransferase"/>
    <property type="match status" value="1"/>
</dbReference>
<protein>
    <recommendedName>
        <fullName evidence="8">Adenine phosphoribosyltransferase</fullName>
        <ecNumber evidence="7">2.4.2.7</ecNumber>
    </recommendedName>
</protein>
<proteinExistence type="inferred from homology"/>
<keyword evidence="10 15" id="KW-0328">Glycosyltransferase</keyword>
<evidence type="ECO:0000256" key="8">
    <source>
        <dbReference type="ARBA" id="ARBA00017366"/>
    </source>
</evidence>
<dbReference type="GO" id="GO:0003999">
    <property type="term" value="F:adenine phosphoribosyltransferase activity"/>
    <property type="evidence" value="ECO:0007669"/>
    <property type="project" value="UniProtKB-EC"/>
</dbReference>
<evidence type="ECO:0000256" key="12">
    <source>
        <dbReference type="ARBA" id="ARBA00022726"/>
    </source>
</evidence>
<keyword evidence="9" id="KW-0963">Cytoplasm</keyword>
<dbReference type="InterPro" id="IPR050054">
    <property type="entry name" value="UPRTase/APRTase"/>
</dbReference>
<dbReference type="OrthoDB" id="363185at2759"/>
<evidence type="ECO:0000256" key="3">
    <source>
        <dbReference type="ARBA" id="ARBA00004496"/>
    </source>
</evidence>
<dbReference type="InterPro" id="IPR029057">
    <property type="entry name" value="PRTase-like"/>
</dbReference>
<dbReference type="NCBIfam" id="NF002636">
    <property type="entry name" value="PRK02304.1-5"/>
    <property type="match status" value="1"/>
</dbReference>
<dbReference type="GO" id="GO:0005737">
    <property type="term" value="C:cytoplasm"/>
    <property type="evidence" value="ECO:0007669"/>
    <property type="project" value="UniProtKB-SubCell"/>
</dbReference>
<evidence type="ECO:0000256" key="5">
    <source>
        <dbReference type="ARBA" id="ARBA00008391"/>
    </source>
</evidence>